<evidence type="ECO:0000256" key="1">
    <source>
        <dbReference type="SAM" id="Phobius"/>
    </source>
</evidence>
<dbReference type="InterPro" id="IPR003675">
    <property type="entry name" value="Rce1/LyrA-like_dom"/>
</dbReference>
<keyword evidence="4" id="KW-1185">Reference proteome</keyword>
<feature type="transmembrane region" description="Helical" evidence="1">
    <location>
        <begin position="272"/>
        <end position="297"/>
    </location>
</feature>
<protein>
    <submittedName>
        <fullName evidence="3">CPBP family intramembrane metalloprotease</fullName>
    </submittedName>
</protein>
<feature type="transmembrane region" description="Helical" evidence="1">
    <location>
        <begin position="232"/>
        <end position="252"/>
    </location>
</feature>
<evidence type="ECO:0000313" key="3">
    <source>
        <dbReference type="EMBL" id="MCW1921995.1"/>
    </source>
</evidence>
<sequence>MVAAPQLLVSKQAANPYRSILRRHMPEPLLALLIFVMGVWLWDNHFGPKYGWEDGVGRMALRKTDRDLRLADSAGQLPALLRKLLAIPDREQALRNGVFSLEMLEKDRSLDEESAFALGVLRSVRGRDGSFIPLPPDPEAVVRRVAQGNDFWWDREYLTRLGQTRSDGAVMQASERSADPRSREVALRAVLSRGGVWLVALCGLAFLPAVVRGYWEALRSKGRGYVGHWPTALGLGVFLLAYLASIGFGKVLDGQISILQRWAGEGGQPVSIAPGLFVLIDAATRFLPALLAFAFLFRRARHVWTRLGLKGAPDGKLVLGSFALLMIGDQVLRHFMLGDDMPDDPAGGLSEMEEGPWGLVLALTSACIAAPAAEEILYRGVLFRSLANGLRVPAATLISAAVFAVVHFYDAYGLVSVGLLGVACSLCFAASGRLVTAIFLHALYNFAIKVPEWIVYHAPL</sequence>
<proteinExistence type="predicted"/>
<keyword evidence="3" id="KW-0645">Protease</keyword>
<feature type="transmembrane region" description="Helical" evidence="1">
    <location>
        <begin position="25"/>
        <end position="42"/>
    </location>
</feature>
<dbReference type="PANTHER" id="PTHR43592">
    <property type="entry name" value="CAAX AMINO TERMINAL PROTEASE"/>
    <property type="match status" value="1"/>
</dbReference>
<feature type="transmembrane region" description="Helical" evidence="1">
    <location>
        <begin position="190"/>
        <end position="211"/>
    </location>
</feature>
<keyword evidence="1" id="KW-1133">Transmembrane helix</keyword>
<comment type="caution">
    <text evidence="3">The sequence shown here is derived from an EMBL/GenBank/DDBJ whole genome shotgun (WGS) entry which is preliminary data.</text>
</comment>
<dbReference type="EMBL" id="JAPDDT010000002">
    <property type="protein sequence ID" value="MCW1921995.1"/>
    <property type="molecule type" value="Genomic_DNA"/>
</dbReference>
<feature type="transmembrane region" description="Helical" evidence="1">
    <location>
        <begin position="415"/>
        <end position="440"/>
    </location>
</feature>
<dbReference type="PANTHER" id="PTHR43592:SF15">
    <property type="entry name" value="CAAX AMINO TERMINAL PROTEASE FAMILY PROTEIN"/>
    <property type="match status" value="1"/>
</dbReference>
<reference evidence="3 4" key="1">
    <citation type="submission" date="2022-10" db="EMBL/GenBank/DDBJ databases">
        <title>Luteolibacter arcticus strain CCTCC AB 2014275, whole genome shotgun sequencing project.</title>
        <authorList>
            <person name="Zhao G."/>
            <person name="Shen L."/>
        </authorList>
    </citation>
    <scope>NUCLEOTIDE SEQUENCE [LARGE SCALE GENOMIC DNA]</scope>
    <source>
        <strain evidence="3 4">CCTCC AB 2014275</strain>
    </source>
</reference>
<dbReference type="Pfam" id="PF02517">
    <property type="entry name" value="Rce1-like"/>
    <property type="match status" value="1"/>
</dbReference>
<keyword evidence="1" id="KW-0812">Transmembrane</keyword>
<gene>
    <name evidence="3" type="ORF">OKA05_05490</name>
</gene>
<evidence type="ECO:0000259" key="2">
    <source>
        <dbReference type="Pfam" id="PF02517"/>
    </source>
</evidence>
<name>A0ABT3GFA7_9BACT</name>
<feature type="transmembrane region" description="Helical" evidence="1">
    <location>
        <begin position="390"/>
        <end position="409"/>
    </location>
</feature>
<keyword evidence="3" id="KW-0482">Metalloprotease</keyword>
<accession>A0ABT3GFA7</accession>
<keyword evidence="1" id="KW-0472">Membrane</keyword>
<keyword evidence="3" id="KW-0378">Hydrolase</keyword>
<dbReference type="Proteomes" id="UP001320876">
    <property type="component" value="Unassembled WGS sequence"/>
</dbReference>
<evidence type="ECO:0000313" key="4">
    <source>
        <dbReference type="Proteomes" id="UP001320876"/>
    </source>
</evidence>
<dbReference type="RefSeq" id="WP_264486105.1">
    <property type="nucleotide sequence ID" value="NZ_JAPDDT010000002.1"/>
</dbReference>
<feature type="domain" description="CAAX prenyl protease 2/Lysostaphin resistance protein A-like" evidence="2">
    <location>
        <begin position="357"/>
        <end position="446"/>
    </location>
</feature>
<organism evidence="3 4">
    <name type="scientific">Luteolibacter arcticus</name>
    <dbReference type="NCBI Taxonomy" id="1581411"/>
    <lineage>
        <taxon>Bacteria</taxon>
        <taxon>Pseudomonadati</taxon>
        <taxon>Verrucomicrobiota</taxon>
        <taxon>Verrucomicrobiia</taxon>
        <taxon>Verrucomicrobiales</taxon>
        <taxon>Verrucomicrobiaceae</taxon>
        <taxon>Luteolibacter</taxon>
    </lineage>
</organism>
<dbReference type="GO" id="GO:0008237">
    <property type="term" value="F:metallopeptidase activity"/>
    <property type="evidence" value="ECO:0007669"/>
    <property type="project" value="UniProtKB-KW"/>
</dbReference>